<protein>
    <submittedName>
        <fullName evidence="1">Uncharacterized protein</fullName>
    </submittedName>
</protein>
<dbReference type="EMBL" id="JAMZFV010000021">
    <property type="protein sequence ID" value="MCP1111015.1"/>
    <property type="molecule type" value="Genomic_DNA"/>
</dbReference>
<evidence type="ECO:0000313" key="1">
    <source>
        <dbReference type="EMBL" id="MCP1111015.1"/>
    </source>
</evidence>
<comment type="caution">
    <text evidence="1">The sequence shown here is derived from an EMBL/GenBank/DDBJ whole genome shotgun (WGS) entry which is preliminary data.</text>
</comment>
<keyword evidence="2" id="KW-1185">Reference proteome</keyword>
<name>A0ABT1EJZ8_9FIRM</name>
<dbReference type="Proteomes" id="UP001523565">
    <property type="component" value="Unassembled WGS sequence"/>
</dbReference>
<evidence type="ECO:0000313" key="2">
    <source>
        <dbReference type="Proteomes" id="UP001523565"/>
    </source>
</evidence>
<sequence>MNYKIQQTLENYLKEEPFYEVSSFLGKMLLTDFPEDFFLKGRFFFKYFRPASGKQVYIAMDSRSKETKAFHLKETALKWCREG</sequence>
<reference evidence="1 2" key="1">
    <citation type="journal article" date="2022" name="Genome Biol. Evol.">
        <title>Host diet, physiology and behaviors set the stage for Lachnospiraceae cladogenesis.</title>
        <authorList>
            <person name="Vera-Ponce De Leon A."/>
            <person name="Schneider M."/>
            <person name="Jahnes B.C."/>
            <person name="Sadowski V."/>
            <person name="Camuy-Velez L.A."/>
            <person name="Duan J."/>
            <person name="Sabree Z.L."/>
        </authorList>
    </citation>
    <scope>NUCLEOTIDE SEQUENCE [LARGE SCALE GENOMIC DNA]</scope>
    <source>
        <strain evidence="1 2">PAL227</strain>
    </source>
</reference>
<dbReference type="RefSeq" id="WP_262069896.1">
    <property type="nucleotide sequence ID" value="NZ_JAMXOC010000021.1"/>
</dbReference>
<accession>A0ABT1EJZ8</accession>
<gene>
    <name evidence="1" type="ORF">NK118_12215</name>
</gene>
<proteinExistence type="predicted"/>
<organism evidence="1 2">
    <name type="scientific">Ohessyouella blattaphilus</name>
    <dbReference type="NCBI Taxonomy" id="2949333"/>
    <lineage>
        <taxon>Bacteria</taxon>
        <taxon>Bacillati</taxon>
        <taxon>Bacillota</taxon>
        <taxon>Clostridia</taxon>
        <taxon>Lachnospirales</taxon>
        <taxon>Lachnospiraceae</taxon>
        <taxon>Ohessyouella</taxon>
    </lineage>
</organism>